<evidence type="ECO:0000256" key="4">
    <source>
        <dbReference type="SAM" id="SignalP"/>
    </source>
</evidence>
<dbReference type="SUPFAM" id="SSF55797">
    <property type="entry name" value="PR-1-like"/>
    <property type="match status" value="1"/>
</dbReference>
<evidence type="ECO:0000313" key="6">
    <source>
        <dbReference type="EnsemblMetazoa" id="XP_031786283"/>
    </source>
</evidence>
<dbReference type="PRINTS" id="PR00838">
    <property type="entry name" value="V5ALLERGEN"/>
</dbReference>
<name>A0A7M7QEJ3_NASVI</name>
<dbReference type="InterPro" id="IPR014044">
    <property type="entry name" value="CAP_dom"/>
</dbReference>
<evidence type="ECO:0000256" key="1">
    <source>
        <dbReference type="ARBA" id="ARBA00004613"/>
    </source>
</evidence>
<evidence type="ECO:0000313" key="7">
    <source>
        <dbReference type="Proteomes" id="UP000002358"/>
    </source>
</evidence>
<dbReference type="Gene3D" id="3.40.33.10">
    <property type="entry name" value="CAP"/>
    <property type="match status" value="1"/>
</dbReference>
<dbReference type="FunCoup" id="A0A7M7QEJ3">
    <property type="interactions" value="104"/>
</dbReference>
<dbReference type="InParanoid" id="A0A7M7QEJ3"/>
<keyword evidence="2" id="KW-0964">Secreted</keyword>
<dbReference type="SMR" id="A0A7M7QEJ3"/>
<feature type="domain" description="SCP" evidence="5">
    <location>
        <begin position="74"/>
        <end position="236"/>
    </location>
</feature>
<reference evidence="6" key="1">
    <citation type="submission" date="2021-01" db="UniProtKB">
        <authorList>
            <consortium name="EnsemblMetazoa"/>
        </authorList>
    </citation>
    <scope>IDENTIFICATION</scope>
</reference>
<dbReference type="Proteomes" id="UP000002358">
    <property type="component" value="Chromosome 4"/>
</dbReference>
<organism evidence="6 7">
    <name type="scientific">Nasonia vitripennis</name>
    <name type="common">Parasitic wasp</name>
    <dbReference type="NCBI Taxonomy" id="7425"/>
    <lineage>
        <taxon>Eukaryota</taxon>
        <taxon>Metazoa</taxon>
        <taxon>Ecdysozoa</taxon>
        <taxon>Arthropoda</taxon>
        <taxon>Hexapoda</taxon>
        <taxon>Insecta</taxon>
        <taxon>Pterygota</taxon>
        <taxon>Neoptera</taxon>
        <taxon>Endopterygota</taxon>
        <taxon>Hymenoptera</taxon>
        <taxon>Apocrita</taxon>
        <taxon>Proctotrupomorpha</taxon>
        <taxon>Chalcidoidea</taxon>
        <taxon>Pteromalidae</taxon>
        <taxon>Pteromalinae</taxon>
        <taxon>Nasonia</taxon>
    </lineage>
</organism>
<dbReference type="PRINTS" id="PR00837">
    <property type="entry name" value="V5TPXLIKE"/>
</dbReference>
<dbReference type="InterPro" id="IPR035940">
    <property type="entry name" value="CAP_sf"/>
</dbReference>
<dbReference type="PANTHER" id="PTHR10334">
    <property type="entry name" value="CYSTEINE-RICH SECRETORY PROTEIN-RELATED"/>
    <property type="match status" value="1"/>
</dbReference>
<proteinExistence type="predicted"/>
<accession>A0A7M7QEJ3</accession>
<comment type="subcellular location">
    <subcellularLocation>
        <location evidence="1">Secreted</location>
    </subcellularLocation>
</comment>
<dbReference type="AlphaFoldDB" id="A0A7M7QEJ3"/>
<feature type="signal peptide" evidence="4">
    <location>
        <begin position="1"/>
        <end position="22"/>
    </location>
</feature>
<evidence type="ECO:0000256" key="2">
    <source>
        <dbReference type="ARBA" id="ARBA00022525"/>
    </source>
</evidence>
<dbReference type="SMART" id="SM00198">
    <property type="entry name" value="SCP"/>
    <property type="match status" value="1"/>
</dbReference>
<keyword evidence="7" id="KW-1185">Reference proteome</keyword>
<dbReference type="InterPro" id="IPR002413">
    <property type="entry name" value="V5_allergen-like"/>
</dbReference>
<dbReference type="InterPro" id="IPR001283">
    <property type="entry name" value="CRISP-related"/>
</dbReference>
<evidence type="ECO:0000256" key="3">
    <source>
        <dbReference type="ARBA" id="ARBA00023157"/>
    </source>
</evidence>
<feature type="chain" id="PRO_5029489623" description="SCP domain-containing protein" evidence="4">
    <location>
        <begin position="23"/>
        <end position="243"/>
    </location>
</feature>
<dbReference type="OrthoDB" id="414826at2759"/>
<sequence length="243" mass="27492">MKSFKVLTFTFLAFSNFLVVFSNDYDAHAADYCNLNCTSGFDDGVVEPHVLCTFRNPSPAKACTDIQKVGLTEEEKQKVLDVHNKLRQFVASGLETRGSPGPQPLAKDMPILEWDEELAFLAQRAAIQCSIEHYCSDVERFPVGQNIAYTGIPSKKYDLEDMVKSWYDEVQYFNAGEVPSFVPRESDSGLPDIEHYTQLVWAQTTKIGCGLIVWRENKLYKTNLYCNYGESGNYESDPVYKTA</sequence>
<keyword evidence="4" id="KW-0732">Signal</keyword>
<dbReference type="CDD" id="cd05380">
    <property type="entry name" value="CAP_euk"/>
    <property type="match status" value="1"/>
</dbReference>
<dbReference type="KEGG" id="nvi:103317768"/>
<evidence type="ECO:0000259" key="5">
    <source>
        <dbReference type="SMART" id="SM00198"/>
    </source>
</evidence>
<dbReference type="GeneID" id="103317768"/>
<dbReference type="GO" id="GO:0005576">
    <property type="term" value="C:extracellular region"/>
    <property type="evidence" value="ECO:0007669"/>
    <property type="project" value="UniProtKB-SubCell"/>
</dbReference>
<dbReference type="RefSeq" id="XP_031786283.1">
    <property type="nucleotide sequence ID" value="XM_031930423.1"/>
</dbReference>
<dbReference type="EnsemblMetazoa" id="XM_031930423">
    <property type="protein sequence ID" value="XP_031786283"/>
    <property type="gene ID" value="LOC103317768"/>
</dbReference>
<dbReference type="Pfam" id="PF00188">
    <property type="entry name" value="CAP"/>
    <property type="match status" value="1"/>
</dbReference>
<protein>
    <recommendedName>
        <fullName evidence="5">SCP domain-containing protein</fullName>
    </recommendedName>
</protein>
<keyword evidence="3" id="KW-1015">Disulfide bond</keyword>